<evidence type="ECO:0000313" key="2">
    <source>
        <dbReference type="EMBL" id="KAI9639435.1"/>
    </source>
</evidence>
<evidence type="ECO:0008006" key="4">
    <source>
        <dbReference type="Google" id="ProtNLM"/>
    </source>
</evidence>
<comment type="caution">
    <text evidence="2">The sequence shown here is derived from an EMBL/GenBank/DDBJ whole genome shotgun (WGS) entry which is preliminary data.</text>
</comment>
<feature type="region of interest" description="Disordered" evidence="1">
    <location>
        <begin position="527"/>
        <end position="598"/>
    </location>
</feature>
<feature type="region of interest" description="Disordered" evidence="1">
    <location>
        <begin position="1"/>
        <end position="20"/>
    </location>
</feature>
<dbReference type="Proteomes" id="UP001164286">
    <property type="component" value="Unassembled WGS sequence"/>
</dbReference>
<sequence>MDQNAALPRSDAPPSGPNLPNELLTRIIDFSEPAAAHPLSLSSKSLSSYATDQLWRNIDITSEGFDPSKMDLRMEDAPADVNPLMWVITRETDRRRKEALERVEEVLKRGEGNWQKVETFKAAIRKGTTEKIAEILERISLTVREVEVKQGGLEELGQQQGMATIDIPLMVRRNTLVQDGSALSFPLLTHATFRHDTIKVPEFVPLLLRLAPNLTFLSATIDNLNTTERLRNLRSVKEDTKLTHLEIEYTHAGKWFKTGTTPPVEYPYLNLVLSLLERSPALGKLAVSYETDIHRADGPVDDTLAKAVSKLKISDLSWTTGSIDCIAVQAAWIGMGEAEMKSVKRMVVKHKHWAMPMADPGHNPSFPALESVLLRNETGWGRNTTNYLNFPVHCPSHPSVDVFAAFDKAEKRGPNGTVSSLRHDDAELLVLKLQLQDVEVLKENYRTGRYREDRRVLFNPDKPYPVVWSDPVWQAFASFEGVAVPADIMAKVKAVDPALDYEKRGVEVSKEAWQILVDWRAAQPEPEVVAAGKKKQKGKGNSGGSSGNIYGQIEDENSDEEVEEEQNDVAEDEEMGSEVYDEEDEGSEDVGNGRGGIW</sequence>
<gene>
    <name evidence="2" type="ORF">MKK02DRAFT_39732</name>
</gene>
<evidence type="ECO:0000313" key="3">
    <source>
        <dbReference type="Proteomes" id="UP001164286"/>
    </source>
</evidence>
<dbReference type="EMBL" id="JAKWFO010000001">
    <property type="protein sequence ID" value="KAI9639435.1"/>
    <property type="molecule type" value="Genomic_DNA"/>
</dbReference>
<feature type="compositionally biased region" description="Acidic residues" evidence="1">
    <location>
        <begin position="553"/>
        <end position="588"/>
    </location>
</feature>
<dbReference type="RefSeq" id="XP_052949212.1">
    <property type="nucleotide sequence ID" value="XM_053090748.1"/>
</dbReference>
<protein>
    <recommendedName>
        <fullName evidence="4">F-box domain-containing protein</fullName>
    </recommendedName>
</protein>
<name>A0AA38LX82_9TREE</name>
<keyword evidence="3" id="KW-1185">Reference proteome</keyword>
<evidence type="ECO:0000256" key="1">
    <source>
        <dbReference type="SAM" id="MobiDB-lite"/>
    </source>
</evidence>
<organism evidence="2 3">
    <name type="scientific">Dioszegia hungarica</name>
    <dbReference type="NCBI Taxonomy" id="4972"/>
    <lineage>
        <taxon>Eukaryota</taxon>
        <taxon>Fungi</taxon>
        <taxon>Dikarya</taxon>
        <taxon>Basidiomycota</taxon>
        <taxon>Agaricomycotina</taxon>
        <taxon>Tremellomycetes</taxon>
        <taxon>Tremellales</taxon>
        <taxon>Bulleribasidiaceae</taxon>
        <taxon>Dioszegia</taxon>
    </lineage>
</organism>
<proteinExistence type="predicted"/>
<dbReference type="GeneID" id="77729953"/>
<dbReference type="AlphaFoldDB" id="A0AA38LX82"/>
<reference evidence="2" key="1">
    <citation type="journal article" date="2022" name="G3 (Bethesda)">
        <title>High quality genome of the basidiomycete yeast Dioszegia hungarica PDD-24b-2 isolated from cloud water.</title>
        <authorList>
            <person name="Jarrige D."/>
            <person name="Haridas S."/>
            <person name="Bleykasten-Grosshans C."/>
            <person name="Joly M."/>
            <person name="Nadalig T."/>
            <person name="Sancelme M."/>
            <person name="Vuilleumier S."/>
            <person name="Grigoriev I.V."/>
            <person name="Amato P."/>
            <person name="Bringel F."/>
        </authorList>
    </citation>
    <scope>NUCLEOTIDE SEQUENCE</scope>
    <source>
        <strain evidence="2">PDD-24b-2</strain>
    </source>
</reference>
<accession>A0AA38LX82</accession>